<sequence length="237" mass="25113">MTRTQFYGIAFLSLLLSLSGCSLKREDVGPYQGDLQTYALANFDRLDMGSAFIITVRQGTTFSITAEGDRRNLDDLQVYTRNGTLNAQYRIARNRKYPTTFRITMPTLRSVDFSGASRSTITGFTNLNDLDINLSGASESQFVGQATRTTIDLSGASSLQLSGQGTWLSAELSGASILQAFGYPVGNAGVGASGASKANISVDASLVVEASGASTIRYRGTPAVAQKVSGASTVQSE</sequence>
<dbReference type="AlphaFoldDB" id="A0A7K1SLY5"/>
<keyword evidence="3" id="KW-1185">Reference proteome</keyword>
<protein>
    <submittedName>
        <fullName evidence="2">DUF2807 domain-containing protein</fullName>
    </submittedName>
</protein>
<gene>
    <name evidence="2" type="ORF">GO755_32605</name>
</gene>
<evidence type="ECO:0000313" key="2">
    <source>
        <dbReference type="EMBL" id="MVM34815.1"/>
    </source>
</evidence>
<evidence type="ECO:0000313" key="3">
    <source>
        <dbReference type="Proteomes" id="UP000436006"/>
    </source>
</evidence>
<dbReference type="Gene3D" id="2.160.20.120">
    <property type="match status" value="1"/>
</dbReference>
<organism evidence="2 3">
    <name type="scientific">Spirosoma arboris</name>
    <dbReference type="NCBI Taxonomy" id="2682092"/>
    <lineage>
        <taxon>Bacteria</taxon>
        <taxon>Pseudomonadati</taxon>
        <taxon>Bacteroidota</taxon>
        <taxon>Cytophagia</taxon>
        <taxon>Cytophagales</taxon>
        <taxon>Cytophagaceae</taxon>
        <taxon>Spirosoma</taxon>
    </lineage>
</organism>
<feature type="domain" description="Putative auto-transporter adhesin head GIN" evidence="1">
    <location>
        <begin position="42"/>
        <end position="222"/>
    </location>
</feature>
<dbReference type="PROSITE" id="PS51257">
    <property type="entry name" value="PROKAR_LIPOPROTEIN"/>
    <property type="match status" value="1"/>
</dbReference>
<accession>A0A7K1SLY5</accession>
<dbReference type="Pfam" id="PF10988">
    <property type="entry name" value="DUF2807"/>
    <property type="match status" value="1"/>
</dbReference>
<dbReference type="Proteomes" id="UP000436006">
    <property type="component" value="Unassembled WGS sequence"/>
</dbReference>
<evidence type="ECO:0000259" key="1">
    <source>
        <dbReference type="Pfam" id="PF10988"/>
    </source>
</evidence>
<comment type="caution">
    <text evidence="2">The sequence shown here is derived from an EMBL/GenBank/DDBJ whole genome shotgun (WGS) entry which is preliminary data.</text>
</comment>
<dbReference type="InterPro" id="IPR021255">
    <property type="entry name" value="DUF2807"/>
</dbReference>
<name>A0A7K1SLY5_9BACT</name>
<dbReference type="RefSeq" id="WP_157589631.1">
    <property type="nucleotide sequence ID" value="NZ_WPIN01000018.1"/>
</dbReference>
<reference evidence="2 3" key="1">
    <citation type="submission" date="2019-12" db="EMBL/GenBank/DDBJ databases">
        <title>Spirosoma sp. HMF4905 genome sequencing and assembly.</title>
        <authorList>
            <person name="Kang H."/>
            <person name="Cha I."/>
            <person name="Kim H."/>
            <person name="Joh K."/>
        </authorList>
    </citation>
    <scope>NUCLEOTIDE SEQUENCE [LARGE SCALE GENOMIC DNA]</scope>
    <source>
        <strain evidence="2 3">HMF4905</strain>
    </source>
</reference>
<proteinExistence type="predicted"/>
<dbReference type="EMBL" id="WPIN01000018">
    <property type="protein sequence ID" value="MVM34815.1"/>
    <property type="molecule type" value="Genomic_DNA"/>
</dbReference>